<proteinExistence type="predicted"/>
<comment type="caution">
    <text evidence="1">The sequence shown here is derived from an EMBL/GenBank/DDBJ whole genome shotgun (WGS) entry which is preliminary data.</text>
</comment>
<evidence type="ECO:0000313" key="1">
    <source>
        <dbReference type="EMBL" id="KAJ8124018.1"/>
    </source>
</evidence>
<protein>
    <submittedName>
        <fullName evidence="1">Uncharacterized protein</fullName>
    </submittedName>
</protein>
<keyword evidence="2" id="KW-1185">Reference proteome</keyword>
<reference evidence="1" key="1">
    <citation type="submission" date="2022-11" db="EMBL/GenBank/DDBJ databases">
        <title>Genome Sequence of Nemania bipapillata.</title>
        <authorList>
            <person name="Buettner E."/>
        </authorList>
    </citation>
    <scope>NUCLEOTIDE SEQUENCE</scope>
    <source>
        <strain evidence="1">CP14</strain>
    </source>
</reference>
<dbReference type="EMBL" id="JAPESX010000017">
    <property type="protein sequence ID" value="KAJ8124018.1"/>
    <property type="molecule type" value="Genomic_DNA"/>
</dbReference>
<dbReference type="Proteomes" id="UP001153334">
    <property type="component" value="Unassembled WGS sequence"/>
</dbReference>
<name>A0ACC2JA14_9PEZI</name>
<sequence>MHWDDPPPYQERAGPSPFQVSDNNGSADAINRSPSGFRTRNTPGPAMAYPRDEPWWKPQYWRKTTWAIVGVIVAIIIVIVIVVPVKVSEANRYPNYSQLDYSLVDTYSGSTFFDKFDYFVGYDPAQGFVHYVPKDQASQLNLTYASDSTAILRVDTSVGPGSNPDASTGRFSVRVESKTQYNNGLFIFDVKHTPYGCGTWPALWLTDQSNWPDHGEIDVMEAVNQATDGNQMTLHTTKGCSVGGVKRKMTGSSLTTNCYNGTDDNAGCGVSGPLDSYGIEYNNQQGGVMALEWRDQGIRMWSFGRDSIPADITAQSPDPSSWGEAAADFPNTDCNIASHFRNQSIIANIDLCGQYAGGVYAQSGCPSNCSDYVANNPDAFSTAYWEFGSFEVYQAT</sequence>
<accession>A0ACC2JA14</accession>
<gene>
    <name evidence="1" type="ORF">ONZ43_g161</name>
</gene>
<evidence type="ECO:0000313" key="2">
    <source>
        <dbReference type="Proteomes" id="UP001153334"/>
    </source>
</evidence>
<organism evidence="1 2">
    <name type="scientific">Nemania bipapillata</name>
    <dbReference type="NCBI Taxonomy" id="110536"/>
    <lineage>
        <taxon>Eukaryota</taxon>
        <taxon>Fungi</taxon>
        <taxon>Dikarya</taxon>
        <taxon>Ascomycota</taxon>
        <taxon>Pezizomycotina</taxon>
        <taxon>Sordariomycetes</taxon>
        <taxon>Xylariomycetidae</taxon>
        <taxon>Xylariales</taxon>
        <taxon>Xylariaceae</taxon>
        <taxon>Nemania</taxon>
    </lineage>
</organism>